<evidence type="ECO:0000313" key="12">
    <source>
        <dbReference type="Proteomes" id="UP001295423"/>
    </source>
</evidence>
<comment type="caution">
    <text evidence="11">The sequence shown here is derived from an EMBL/GenBank/DDBJ whole genome shotgun (WGS) entry which is preliminary data.</text>
</comment>
<feature type="signal peptide" evidence="9">
    <location>
        <begin position="1"/>
        <end position="24"/>
    </location>
</feature>
<reference evidence="11" key="1">
    <citation type="submission" date="2023-08" db="EMBL/GenBank/DDBJ databases">
        <authorList>
            <person name="Audoor S."/>
            <person name="Bilcke G."/>
        </authorList>
    </citation>
    <scope>NUCLEOTIDE SEQUENCE</scope>
</reference>
<name>A0AAD2FVM2_9STRA</name>
<evidence type="ECO:0000259" key="10">
    <source>
        <dbReference type="Pfam" id="PF00082"/>
    </source>
</evidence>
<evidence type="ECO:0000313" key="11">
    <source>
        <dbReference type="EMBL" id="CAJ1954205.1"/>
    </source>
</evidence>
<gene>
    <name evidence="11" type="ORF">CYCCA115_LOCUS14800</name>
</gene>
<dbReference type="GO" id="GO:0005615">
    <property type="term" value="C:extracellular space"/>
    <property type="evidence" value="ECO:0007669"/>
    <property type="project" value="TreeGrafter"/>
</dbReference>
<dbReference type="Proteomes" id="UP001295423">
    <property type="component" value="Unassembled WGS sequence"/>
</dbReference>
<dbReference type="InterPro" id="IPR023828">
    <property type="entry name" value="Peptidase_S8_Ser-AS"/>
</dbReference>
<evidence type="ECO:0000256" key="7">
    <source>
        <dbReference type="PROSITE-ProRule" id="PRU01240"/>
    </source>
</evidence>
<dbReference type="InterPro" id="IPR036852">
    <property type="entry name" value="Peptidase_S8/S53_dom_sf"/>
</dbReference>
<dbReference type="PANTHER" id="PTHR43806">
    <property type="entry name" value="PEPTIDASE S8"/>
    <property type="match status" value="1"/>
</dbReference>
<dbReference type="InterPro" id="IPR015500">
    <property type="entry name" value="Peptidase_S8_subtilisin-rel"/>
</dbReference>
<feature type="active site" description="Charge relay system" evidence="7">
    <location>
        <position position="373"/>
    </location>
</feature>
<dbReference type="Pfam" id="PF00082">
    <property type="entry name" value="Peptidase_S8"/>
    <property type="match status" value="1"/>
</dbReference>
<dbReference type="PROSITE" id="PS51892">
    <property type="entry name" value="SUBTILASE"/>
    <property type="match status" value="1"/>
</dbReference>
<dbReference type="GO" id="GO:0004252">
    <property type="term" value="F:serine-type endopeptidase activity"/>
    <property type="evidence" value="ECO:0007669"/>
    <property type="project" value="UniProtKB-UniRule"/>
</dbReference>
<keyword evidence="4 7" id="KW-0720">Serine protease</keyword>
<feature type="active site" description="Charge relay system" evidence="7">
    <location>
        <position position="208"/>
    </location>
</feature>
<comment type="similarity">
    <text evidence="1 7">Belongs to the peptidase S8 family.</text>
</comment>
<dbReference type="InterPro" id="IPR050131">
    <property type="entry name" value="Peptidase_S8_subtilisin-like"/>
</dbReference>
<feature type="chain" id="PRO_5042234815" description="subtilisin" evidence="9">
    <location>
        <begin position="25"/>
        <end position="573"/>
    </location>
</feature>
<feature type="domain" description="Peptidase S8/S53" evidence="10">
    <location>
        <begin position="161"/>
        <end position="421"/>
    </location>
</feature>
<dbReference type="PANTHER" id="PTHR43806:SF11">
    <property type="entry name" value="CEREVISIN-RELATED"/>
    <property type="match status" value="1"/>
</dbReference>
<feature type="compositionally biased region" description="Low complexity" evidence="8">
    <location>
        <begin position="439"/>
        <end position="450"/>
    </location>
</feature>
<organism evidence="11 12">
    <name type="scientific">Cylindrotheca closterium</name>
    <dbReference type="NCBI Taxonomy" id="2856"/>
    <lineage>
        <taxon>Eukaryota</taxon>
        <taxon>Sar</taxon>
        <taxon>Stramenopiles</taxon>
        <taxon>Ochrophyta</taxon>
        <taxon>Bacillariophyta</taxon>
        <taxon>Bacillariophyceae</taxon>
        <taxon>Bacillariophycidae</taxon>
        <taxon>Bacillariales</taxon>
        <taxon>Bacillariaceae</taxon>
        <taxon>Cylindrotheca</taxon>
    </lineage>
</organism>
<dbReference type="AlphaFoldDB" id="A0AAD2FVM2"/>
<dbReference type="PRINTS" id="PR00723">
    <property type="entry name" value="SUBTILISIN"/>
</dbReference>
<feature type="region of interest" description="Disordered" evidence="8">
    <location>
        <begin position="436"/>
        <end position="507"/>
    </location>
</feature>
<dbReference type="EMBL" id="CAKOGP040001858">
    <property type="protein sequence ID" value="CAJ1954205.1"/>
    <property type="molecule type" value="Genomic_DNA"/>
</dbReference>
<dbReference type="EC" id="3.4.21.62" evidence="6"/>
<dbReference type="PROSITE" id="PS00138">
    <property type="entry name" value="SUBTILASE_SER"/>
    <property type="match status" value="1"/>
</dbReference>
<evidence type="ECO:0000256" key="5">
    <source>
        <dbReference type="ARBA" id="ARBA00023529"/>
    </source>
</evidence>
<dbReference type="Gene3D" id="3.40.50.200">
    <property type="entry name" value="Peptidase S8/S53 domain"/>
    <property type="match status" value="1"/>
</dbReference>
<evidence type="ECO:0000256" key="1">
    <source>
        <dbReference type="ARBA" id="ARBA00011073"/>
    </source>
</evidence>
<keyword evidence="12" id="KW-1185">Reference proteome</keyword>
<dbReference type="GO" id="GO:0006508">
    <property type="term" value="P:proteolysis"/>
    <property type="evidence" value="ECO:0007669"/>
    <property type="project" value="UniProtKB-KW"/>
</dbReference>
<keyword evidence="9" id="KW-0732">Signal</keyword>
<evidence type="ECO:0000256" key="6">
    <source>
        <dbReference type="ARBA" id="ARBA00023619"/>
    </source>
</evidence>
<comment type="catalytic activity">
    <reaction evidence="5">
        <text>Hydrolysis of proteins with broad specificity for peptide bonds, and a preference for a large uncharged residue in P1. Hydrolyzes peptide amides.</text>
        <dbReference type="EC" id="3.4.21.62"/>
    </reaction>
</comment>
<feature type="active site" description="Charge relay system" evidence="7">
    <location>
        <position position="168"/>
    </location>
</feature>
<dbReference type="InterPro" id="IPR000209">
    <property type="entry name" value="Peptidase_S8/S53_dom"/>
</dbReference>
<evidence type="ECO:0000256" key="9">
    <source>
        <dbReference type="SAM" id="SignalP"/>
    </source>
</evidence>
<protein>
    <recommendedName>
        <fullName evidence="6">subtilisin</fullName>
        <ecNumber evidence="6">3.4.21.62</ecNumber>
    </recommendedName>
</protein>
<evidence type="ECO:0000256" key="8">
    <source>
        <dbReference type="SAM" id="MobiDB-lite"/>
    </source>
</evidence>
<feature type="compositionally biased region" description="Polar residues" evidence="8">
    <location>
        <begin position="481"/>
        <end position="507"/>
    </location>
</feature>
<evidence type="ECO:0000256" key="4">
    <source>
        <dbReference type="ARBA" id="ARBA00022825"/>
    </source>
</evidence>
<accession>A0AAD2FVM2</accession>
<feature type="compositionally biased region" description="Pro residues" evidence="8">
    <location>
        <begin position="451"/>
        <end position="471"/>
    </location>
</feature>
<proteinExistence type="inferred from homology"/>
<keyword evidence="3 7" id="KW-0378">Hydrolase</keyword>
<keyword evidence="2 7" id="KW-0645">Protease</keyword>
<sequence length="573" mass="62055">MIIRHIILMQMLLLLGFASELIQAADEETDEEEYVRVLVGFHDRDQEKEYVRRQRMRPRTGKPQANVNYEFKQTEALAMQVTRAELEEMRRDSKQFSYVEEDILVPVAAAGGVGGASNPVNSTILDKEAQRQLLEFRSYGIELTQAHRTINPDPDWDQECGVYLCVIDSGVFLNNADIPYSRGDGYVEGKTFGNAEGQEWFNPRGTDHGTQVAGIMIAQGGNDQGIRGVIPMGPRRSNVCLKIAKVVPDGEGSALISSLLQASEWCAEAAGDKPLVINLSFAVDFETSPEKAIYQRLYDQGALIVAAAGNLGGTTYMYPAAHDSVMSVASLNALSQRSDFSQRNDQVEIAAPGEQIQTLKAESNEILMSSGTSLASPFVAGLAARIWTAAPRCSNKEVRQALRDTARRLGDGVPNRNFGYGLIRARDAHDVLVTSGCNTKAPTKAPTKSPTAPPTPPPTKAPTKEPTPAPTALPSVGPTAMPSQFPTATPSSLPSAGPSSVPSQIPTRSCRDHLQSCFSDAECCTGFRCTRSLREKMDNSLLCRRELPMESRPRLASLDGNVCRGGFGGGCNT</sequence>
<dbReference type="SUPFAM" id="SSF52743">
    <property type="entry name" value="Subtilisin-like"/>
    <property type="match status" value="1"/>
</dbReference>
<evidence type="ECO:0000256" key="3">
    <source>
        <dbReference type="ARBA" id="ARBA00022801"/>
    </source>
</evidence>
<evidence type="ECO:0000256" key="2">
    <source>
        <dbReference type="ARBA" id="ARBA00022670"/>
    </source>
</evidence>